<dbReference type="InterPro" id="IPR002129">
    <property type="entry name" value="PyrdxlP-dep_de-COase"/>
</dbReference>
<name>A0ABD0Y504_9HEMI</name>
<evidence type="ECO:0000313" key="8">
    <source>
        <dbReference type="EMBL" id="KAL1122480.1"/>
    </source>
</evidence>
<dbReference type="Gene3D" id="3.40.640.10">
    <property type="entry name" value="Type I PLP-dependent aspartate aminotransferase-like (Major domain)"/>
    <property type="match status" value="1"/>
</dbReference>
<dbReference type="PROSITE" id="PS00392">
    <property type="entry name" value="DDC_GAD_HDC_YDC"/>
    <property type="match status" value="1"/>
</dbReference>
<keyword evidence="3" id="KW-0210">Decarboxylase</keyword>
<dbReference type="InterPro" id="IPR015421">
    <property type="entry name" value="PyrdxlP-dep_Trfase_major"/>
</dbReference>
<evidence type="ECO:0000256" key="6">
    <source>
        <dbReference type="PIRSR" id="PIRSR602129-50"/>
    </source>
</evidence>
<evidence type="ECO:0000256" key="4">
    <source>
        <dbReference type="ARBA" id="ARBA00022898"/>
    </source>
</evidence>
<proteinExistence type="inferred from homology"/>
<dbReference type="GO" id="GO:0016831">
    <property type="term" value="F:carboxy-lyase activity"/>
    <property type="evidence" value="ECO:0007669"/>
    <property type="project" value="UniProtKB-KW"/>
</dbReference>
<dbReference type="InterPro" id="IPR021115">
    <property type="entry name" value="Pyridoxal-P_BS"/>
</dbReference>
<reference evidence="8 9" key="1">
    <citation type="submission" date="2024-07" db="EMBL/GenBank/DDBJ databases">
        <title>Chromosome-level genome assembly of the water stick insect Ranatra chinensis (Heteroptera: Nepidae).</title>
        <authorList>
            <person name="Liu X."/>
        </authorList>
    </citation>
    <scope>NUCLEOTIDE SEQUENCE [LARGE SCALE GENOMIC DNA]</scope>
    <source>
        <strain evidence="8">Cailab_2021Rc</strain>
        <tissue evidence="8">Muscle</tissue>
    </source>
</reference>
<organism evidence="8 9">
    <name type="scientific">Ranatra chinensis</name>
    <dbReference type="NCBI Taxonomy" id="642074"/>
    <lineage>
        <taxon>Eukaryota</taxon>
        <taxon>Metazoa</taxon>
        <taxon>Ecdysozoa</taxon>
        <taxon>Arthropoda</taxon>
        <taxon>Hexapoda</taxon>
        <taxon>Insecta</taxon>
        <taxon>Pterygota</taxon>
        <taxon>Neoptera</taxon>
        <taxon>Paraneoptera</taxon>
        <taxon>Hemiptera</taxon>
        <taxon>Heteroptera</taxon>
        <taxon>Panheteroptera</taxon>
        <taxon>Nepomorpha</taxon>
        <taxon>Nepidae</taxon>
        <taxon>Ranatrinae</taxon>
        <taxon>Ranatra</taxon>
    </lineage>
</organism>
<gene>
    <name evidence="8" type="ORF">AAG570_002811</name>
</gene>
<dbReference type="InterPro" id="IPR015424">
    <property type="entry name" value="PyrdxlP-dep_Trfase"/>
</dbReference>
<dbReference type="PANTHER" id="PTHR45677">
    <property type="entry name" value="GLUTAMATE DECARBOXYLASE-RELATED"/>
    <property type="match status" value="1"/>
</dbReference>
<dbReference type="Gene3D" id="3.90.1150.170">
    <property type="match status" value="1"/>
</dbReference>
<comment type="similarity">
    <text evidence="2 7">Belongs to the group II decarboxylase family.</text>
</comment>
<dbReference type="SUPFAM" id="SSF53383">
    <property type="entry name" value="PLP-dependent transferases"/>
    <property type="match status" value="1"/>
</dbReference>
<keyword evidence="9" id="KW-1185">Reference proteome</keyword>
<feature type="modified residue" description="N6-(pyridoxal phosphate)lysine" evidence="6">
    <location>
        <position position="268"/>
    </location>
</feature>
<dbReference type="AlphaFoldDB" id="A0ABD0Y504"/>
<keyword evidence="5 7" id="KW-0456">Lyase</keyword>
<evidence type="ECO:0000256" key="3">
    <source>
        <dbReference type="ARBA" id="ARBA00022793"/>
    </source>
</evidence>
<sequence>SFQDDILNLKLGSEGYHVDELIDICKNVVRYSVKTGHPFFLNQLYRGVDPYALAGVYISEALNTNQYTYEVAPVFTLCEMEVIRRAQDLFGFRTGDGIFAPGGSISNMYGIVLARFNKFPEVKRKGLSSIPPLVLFTSQDVIMVYILKFNPIAHYSVIKSANWLGIGTDNVVAVQTDEKGCMIPNELVKSVKKAINEGKVPLMVNATAGTTVLGAFDPFNEIADICKKYGLWMHVDACWGGSLIFSKNHFDILDGIQRADSMSWNPHKMLGAPLQCSMFLVKKKGLLYESNAANAAYLFQKDKMYDTQYDTGDKSVQCGRKVDAFKLWLMWKARGDEGFGELVDQAVHCSRYFLEKIKFRPGFKVVLPEYQCTNISFWYIPSRLREVPETYEWWEEIDKVIPKLKEKLVLAGSMIIAYQPLVHKNVKNFLRLAITCHPPATEEEMDYIISEIDKHGKEL</sequence>
<dbReference type="Pfam" id="PF00282">
    <property type="entry name" value="Pyridoxal_deC"/>
    <property type="match status" value="1"/>
</dbReference>
<evidence type="ECO:0008006" key="10">
    <source>
        <dbReference type="Google" id="ProtNLM"/>
    </source>
</evidence>
<comment type="caution">
    <text evidence="8">The sequence shown here is derived from an EMBL/GenBank/DDBJ whole genome shotgun (WGS) entry which is preliminary data.</text>
</comment>
<evidence type="ECO:0000256" key="5">
    <source>
        <dbReference type="ARBA" id="ARBA00023239"/>
    </source>
</evidence>
<protein>
    <recommendedName>
        <fullName evidence="10">Glutamate decarboxylase</fullName>
    </recommendedName>
</protein>
<accession>A0ABD0Y504</accession>
<evidence type="ECO:0000256" key="7">
    <source>
        <dbReference type="RuleBase" id="RU000382"/>
    </source>
</evidence>
<evidence type="ECO:0000256" key="1">
    <source>
        <dbReference type="ARBA" id="ARBA00001933"/>
    </source>
</evidence>
<evidence type="ECO:0000313" key="9">
    <source>
        <dbReference type="Proteomes" id="UP001558652"/>
    </source>
</evidence>
<dbReference type="CDD" id="cd06450">
    <property type="entry name" value="DOPA_deC_like"/>
    <property type="match status" value="1"/>
</dbReference>
<comment type="cofactor">
    <cofactor evidence="1 6 7">
        <name>pyridoxal 5'-phosphate</name>
        <dbReference type="ChEBI" id="CHEBI:597326"/>
    </cofactor>
</comment>
<evidence type="ECO:0000256" key="2">
    <source>
        <dbReference type="ARBA" id="ARBA00009533"/>
    </source>
</evidence>
<keyword evidence="4 6" id="KW-0663">Pyridoxal phosphate</keyword>
<dbReference type="Proteomes" id="UP001558652">
    <property type="component" value="Unassembled WGS sequence"/>
</dbReference>
<dbReference type="EMBL" id="JBFDAA010000013">
    <property type="protein sequence ID" value="KAL1122480.1"/>
    <property type="molecule type" value="Genomic_DNA"/>
</dbReference>
<dbReference type="PANTHER" id="PTHR45677:SF8">
    <property type="entry name" value="CYSTEINE SULFINIC ACID DECARBOXYLASE"/>
    <property type="match status" value="1"/>
</dbReference>
<feature type="non-terminal residue" evidence="8">
    <location>
        <position position="1"/>
    </location>
</feature>